<dbReference type="EMBL" id="NGJY01000001">
    <property type="protein sequence ID" value="RSU05297.1"/>
    <property type="molecule type" value="Genomic_DNA"/>
</dbReference>
<keyword evidence="3 8" id="KW-0819">tRNA processing</keyword>
<organism evidence="10 11">
    <name type="scientific">Vagococcus fessus</name>
    <dbReference type="NCBI Taxonomy" id="120370"/>
    <lineage>
        <taxon>Bacteria</taxon>
        <taxon>Bacillati</taxon>
        <taxon>Bacillota</taxon>
        <taxon>Bacilli</taxon>
        <taxon>Lactobacillales</taxon>
        <taxon>Enterococcaceae</taxon>
        <taxon>Vagococcus</taxon>
    </lineage>
</organism>
<comment type="caution">
    <text evidence="10">The sequence shown here is derived from an EMBL/GenBank/DDBJ whole genome shotgun (WGS) entry which is preliminary data.</text>
</comment>
<dbReference type="PANTHER" id="PTHR11079:SF202">
    <property type="entry name" value="TRNA-SPECIFIC ADENOSINE DEAMINASE"/>
    <property type="match status" value="1"/>
</dbReference>
<dbReference type="SUPFAM" id="SSF53927">
    <property type="entry name" value="Cytidine deaminase-like"/>
    <property type="match status" value="1"/>
</dbReference>
<feature type="domain" description="CMP/dCMP-type deaminase" evidence="9">
    <location>
        <begin position="1"/>
        <end position="120"/>
    </location>
</feature>
<comment type="subunit">
    <text evidence="2 8">Homodimer.</text>
</comment>
<reference evidence="10 11" key="1">
    <citation type="submission" date="2017-05" db="EMBL/GenBank/DDBJ databases">
        <title>Vagococcus spp. assemblies.</title>
        <authorList>
            <person name="Gulvik C.A."/>
        </authorList>
    </citation>
    <scope>NUCLEOTIDE SEQUENCE [LARGE SCALE GENOMIC DNA]</scope>
    <source>
        <strain evidence="10 11">CCUG 41755</strain>
    </source>
</reference>
<dbReference type="InterPro" id="IPR058535">
    <property type="entry name" value="MafB19-deam"/>
</dbReference>
<evidence type="ECO:0000259" key="9">
    <source>
        <dbReference type="PROSITE" id="PS51747"/>
    </source>
</evidence>
<dbReference type="OrthoDB" id="9802676at2"/>
<feature type="binding site" evidence="8">
    <location>
        <position position="79"/>
    </location>
    <ligand>
        <name>Zn(2+)</name>
        <dbReference type="ChEBI" id="CHEBI:29105"/>
        <note>catalytic</note>
    </ligand>
</feature>
<evidence type="ECO:0000256" key="6">
    <source>
        <dbReference type="ARBA" id="ARBA00022833"/>
    </source>
</evidence>
<dbReference type="Proteomes" id="UP000287101">
    <property type="component" value="Unassembled WGS sequence"/>
</dbReference>
<dbReference type="Gene3D" id="3.40.140.10">
    <property type="entry name" value="Cytidine Deaminase, domain 2"/>
    <property type="match status" value="1"/>
</dbReference>
<keyword evidence="5 8" id="KW-0378">Hydrolase</keyword>
<dbReference type="NCBIfam" id="NF008113">
    <property type="entry name" value="PRK10860.1"/>
    <property type="match status" value="1"/>
</dbReference>
<evidence type="ECO:0000256" key="3">
    <source>
        <dbReference type="ARBA" id="ARBA00022694"/>
    </source>
</evidence>
<dbReference type="FunFam" id="3.40.140.10:FF:000005">
    <property type="entry name" value="tRNA-specific adenosine deaminase"/>
    <property type="match status" value="1"/>
</dbReference>
<evidence type="ECO:0000256" key="7">
    <source>
        <dbReference type="ARBA" id="ARBA00048045"/>
    </source>
</evidence>
<dbReference type="GO" id="GO:0052717">
    <property type="term" value="F:tRNA-specific adenosine-34 deaminase activity"/>
    <property type="evidence" value="ECO:0007669"/>
    <property type="project" value="UniProtKB-UniRule"/>
</dbReference>
<evidence type="ECO:0000256" key="1">
    <source>
        <dbReference type="ARBA" id="ARBA00010669"/>
    </source>
</evidence>
<accession>A0A430ADJ3</accession>
<dbReference type="GO" id="GO:0002100">
    <property type="term" value="P:tRNA wobble adenosine to inosine editing"/>
    <property type="evidence" value="ECO:0007669"/>
    <property type="project" value="UniProtKB-UniRule"/>
</dbReference>
<dbReference type="PROSITE" id="PS00903">
    <property type="entry name" value="CYT_DCMP_DEAMINASES_1"/>
    <property type="match status" value="1"/>
</dbReference>
<dbReference type="AlphaFoldDB" id="A0A430ADJ3"/>
<evidence type="ECO:0000256" key="4">
    <source>
        <dbReference type="ARBA" id="ARBA00022723"/>
    </source>
</evidence>
<comment type="catalytic activity">
    <reaction evidence="7 8">
        <text>adenosine(34) in tRNA + H2O + H(+) = inosine(34) in tRNA + NH4(+)</text>
        <dbReference type="Rhea" id="RHEA:43168"/>
        <dbReference type="Rhea" id="RHEA-COMP:10373"/>
        <dbReference type="Rhea" id="RHEA-COMP:10374"/>
        <dbReference type="ChEBI" id="CHEBI:15377"/>
        <dbReference type="ChEBI" id="CHEBI:15378"/>
        <dbReference type="ChEBI" id="CHEBI:28938"/>
        <dbReference type="ChEBI" id="CHEBI:74411"/>
        <dbReference type="ChEBI" id="CHEBI:82852"/>
        <dbReference type="EC" id="3.5.4.33"/>
    </reaction>
</comment>
<evidence type="ECO:0000256" key="5">
    <source>
        <dbReference type="ARBA" id="ARBA00022801"/>
    </source>
</evidence>
<keyword evidence="4 8" id="KW-0479">Metal-binding</keyword>
<dbReference type="InterPro" id="IPR028883">
    <property type="entry name" value="tRNA_aden_deaminase"/>
</dbReference>
<comment type="cofactor">
    <cofactor evidence="8">
        <name>Zn(2+)</name>
        <dbReference type="ChEBI" id="CHEBI:29105"/>
    </cofactor>
    <text evidence="8">Binds 1 zinc ion per subunit.</text>
</comment>
<dbReference type="InterPro" id="IPR002125">
    <property type="entry name" value="CMP_dCMP_dom"/>
</dbReference>
<dbReference type="PROSITE" id="PS51747">
    <property type="entry name" value="CYT_DCMP_DEAMINASES_2"/>
    <property type="match status" value="1"/>
</dbReference>
<dbReference type="InterPro" id="IPR016193">
    <property type="entry name" value="Cytidine_deaminase-like"/>
</dbReference>
<evidence type="ECO:0000256" key="8">
    <source>
        <dbReference type="HAMAP-Rule" id="MF_00972"/>
    </source>
</evidence>
<dbReference type="Pfam" id="PF14437">
    <property type="entry name" value="MafB19-deam"/>
    <property type="match status" value="1"/>
</dbReference>
<dbReference type="HAMAP" id="MF_00972">
    <property type="entry name" value="tRNA_aden_deaminase"/>
    <property type="match status" value="1"/>
</dbReference>
<evidence type="ECO:0000313" key="10">
    <source>
        <dbReference type="EMBL" id="RSU05297.1"/>
    </source>
</evidence>
<protein>
    <recommendedName>
        <fullName evidence="8">tRNA-specific adenosine deaminase</fullName>
        <ecNumber evidence="8">3.5.4.33</ecNumber>
    </recommendedName>
</protein>
<dbReference type="GO" id="GO:0008270">
    <property type="term" value="F:zinc ion binding"/>
    <property type="evidence" value="ECO:0007669"/>
    <property type="project" value="UniProtKB-UniRule"/>
</dbReference>
<evidence type="ECO:0000313" key="11">
    <source>
        <dbReference type="Proteomes" id="UP000287101"/>
    </source>
</evidence>
<keyword evidence="6 8" id="KW-0862">Zinc</keyword>
<dbReference type="CDD" id="cd01285">
    <property type="entry name" value="nucleoside_deaminase"/>
    <property type="match status" value="1"/>
</dbReference>
<sequence length="162" mass="18412">MREAIKEALKAKEKKEVPIGAVVVYQGEIIGRGHNIRETSQDATTHAELLAIKEACQYKGNWRLEECQIFVTLEPCPMCSGGIILARLESVYFGAMDPKAGTAGSLMNLLTDERFNHQPYIESGILEEECGELLRTFFKELRERNKQKKRDKQALIEKEINQ</sequence>
<comment type="function">
    <text evidence="8">Catalyzes the deamination of adenosine to inosine at the wobble position 34 of tRNA(Arg2).</text>
</comment>
<dbReference type="EC" id="3.5.4.33" evidence="8"/>
<evidence type="ECO:0000256" key="2">
    <source>
        <dbReference type="ARBA" id="ARBA00011738"/>
    </source>
</evidence>
<dbReference type="InterPro" id="IPR016192">
    <property type="entry name" value="APOBEC/CMP_deaminase_Zn-bd"/>
</dbReference>
<dbReference type="PANTHER" id="PTHR11079">
    <property type="entry name" value="CYTOSINE DEAMINASE FAMILY MEMBER"/>
    <property type="match status" value="1"/>
</dbReference>
<feature type="active site" description="Proton donor" evidence="8">
    <location>
        <position position="48"/>
    </location>
</feature>
<name>A0A430ADJ3_9ENTE</name>
<proteinExistence type="inferred from homology"/>
<feature type="binding site" evidence="8">
    <location>
        <position position="46"/>
    </location>
    <ligand>
        <name>Zn(2+)</name>
        <dbReference type="ChEBI" id="CHEBI:29105"/>
        <note>catalytic</note>
    </ligand>
</feature>
<feature type="binding site" evidence="8">
    <location>
        <position position="76"/>
    </location>
    <ligand>
        <name>Zn(2+)</name>
        <dbReference type="ChEBI" id="CHEBI:29105"/>
        <note>catalytic</note>
    </ligand>
</feature>
<keyword evidence="11" id="KW-1185">Reference proteome</keyword>
<gene>
    <name evidence="8" type="primary">tadA</name>
    <name evidence="10" type="ORF">CBF31_04185</name>
</gene>
<comment type="similarity">
    <text evidence="1">Belongs to the cytidine and deoxycytidylate deaminase family. ADAT2 subfamily.</text>
</comment>